<accession>A0ACC1PTM7</accession>
<protein>
    <submittedName>
        <fullName evidence="1">Uncharacterized protein</fullName>
    </submittedName>
</protein>
<comment type="caution">
    <text evidence="1">The sequence shown here is derived from an EMBL/GenBank/DDBJ whole genome shotgun (WGS) entry which is preliminary data.</text>
</comment>
<proteinExistence type="predicted"/>
<evidence type="ECO:0000313" key="1">
    <source>
        <dbReference type="EMBL" id="KAJ2999601.1"/>
    </source>
</evidence>
<keyword evidence="2" id="KW-1185">Reference proteome</keyword>
<dbReference type="EMBL" id="JANSHE010001909">
    <property type="protein sequence ID" value="KAJ2999601.1"/>
    <property type="molecule type" value="Genomic_DNA"/>
</dbReference>
<name>A0ACC1PTM7_9APHY</name>
<dbReference type="Proteomes" id="UP001144978">
    <property type="component" value="Unassembled WGS sequence"/>
</dbReference>
<gene>
    <name evidence="1" type="ORF">NUW54_g6911</name>
</gene>
<sequence length="386" mass="41638">MLADLAAASPLSESARNPYAESLPSPTSRVCRMPSTALLQRARQRPNRSAWRSLSDQQRNEVHSLTCRLLGAAFRCFDAHLQPLNGTTMPFPCYVLSCTRVLKSWGGLTQHMGAMHPDLLYSSNSEQPLLATGSPDPTDDGFDAALPPPTQGENDSGSDDSIPLLSDLLIKDSSDLEDGVQAGHNARSARPLPIFPSIHSSELEGSSNGAACLSPGVHFGPSQGTLYHSHSDEATSMPAPANQRDTPFLPGSENEWLFDMGRSPSVTERDALQATLPRNSSPYTAATSRLVHPAVNGKPCDSSGHTLPENAPARPPPTRDASDWTPYADHVAFELADLLYRREQMPASNVKSLLQLWAVGLVEHGGRPPFASVANMYNVINCTLRK</sequence>
<organism evidence="1 2">
    <name type="scientific">Trametes sanguinea</name>
    <dbReference type="NCBI Taxonomy" id="158606"/>
    <lineage>
        <taxon>Eukaryota</taxon>
        <taxon>Fungi</taxon>
        <taxon>Dikarya</taxon>
        <taxon>Basidiomycota</taxon>
        <taxon>Agaricomycotina</taxon>
        <taxon>Agaricomycetes</taxon>
        <taxon>Polyporales</taxon>
        <taxon>Polyporaceae</taxon>
        <taxon>Trametes</taxon>
    </lineage>
</organism>
<reference evidence="1" key="1">
    <citation type="submission" date="2022-08" db="EMBL/GenBank/DDBJ databases">
        <title>Genome Sequence of Pycnoporus sanguineus.</title>
        <authorList>
            <person name="Buettner E."/>
        </authorList>
    </citation>
    <scope>NUCLEOTIDE SEQUENCE</scope>
    <source>
        <strain evidence="1">CG-C14</strain>
    </source>
</reference>
<evidence type="ECO:0000313" key="2">
    <source>
        <dbReference type="Proteomes" id="UP001144978"/>
    </source>
</evidence>